<reference evidence="2" key="1">
    <citation type="submission" date="2018-12" db="EMBL/GenBank/DDBJ databases">
        <authorList>
            <person name="Will S."/>
            <person name="Neumann-Schaal M."/>
            <person name="Henke P."/>
        </authorList>
    </citation>
    <scope>NUCLEOTIDE SEQUENCE</scope>
    <source>
        <strain evidence="2">PCC 7102</strain>
    </source>
</reference>
<protein>
    <recommendedName>
        <fullName evidence="1">N-acetyltransferase domain-containing protein</fullName>
    </recommendedName>
</protein>
<name>A0A433VRW7_9CYAN</name>
<proteinExistence type="predicted"/>
<comment type="caution">
    <text evidence="2">The sequence shown here is derived from an EMBL/GenBank/DDBJ whole genome shotgun (WGS) entry which is preliminary data.</text>
</comment>
<dbReference type="InterPro" id="IPR000182">
    <property type="entry name" value="GNAT_dom"/>
</dbReference>
<dbReference type="Pfam" id="PF13302">
    <property type="entry name" value="Acetyltransf_3"/>
    <property type="match status" value="1"/>
</dbReference>
<evidence type="ECO:0000259" key="1">
    <source>
        <dbReference type="PROSITE" id="PS51186"/>
    </source>
</evidence>
<dbReference type="Proteomes" id="UP000271624">
    <property type="component" value="Unassembled WGS sequence"/>
</dbReference>
<organism evidence="2 3">
    <name type="scientific">Dulcicalothrix desertica PCC 7102</name>
    <dbReference type="NCBI Taxonomy" id="232991"/>
    <lineage>
        <taxon>Bacteria</taxon>
        <taxon>Bacillati</taxon>
        <taxon>Cyanobacteriota</taxon>
        <taxon>Cyanophyceae</taxon>
        <taxon>Nostocales</taxon>
        <taxon>Calotrichaceae</taxon>
        <taxon>Dulcicalothrix</taxon>
    </lineage>
</organism>
<dbReference type="InterPro" id="IPR051531">
    <property type="entry name" value="N-acetyltransferase"/>
</dbReference>
<dbReference type="PANTHER" id="PTHR43792:SF1">
    <property type="entry name" value="N-ACETYLTRANSFERASE DOMAIN-CONTAINING PROTEIN"/>
    <property type="match status" value="1"/>
</dbReference>
<keyword evidence="3" id="KW-1185">Reference proteome</keyword>
<dbReference type="InterPro" id="IPR016181">
    <property type="entry name" value="Acyl_CoA_acyltransferase"/>
</dbReference>
<feature type="domain" description="N-acetyltransferase" evidence="1">
    <location>
        <begin position="77"/>
        <end position="253"/>
    </location>
</feature>
<accession>A0A433VRW7</accession>
<evidence type="ECO:0000313" key="3">
    <source>
        <dbReference type="Proteomes" id="UP000271624"/>
    </source>
</evidence>
<evidence type="ECO:0000313" key="2">
    <source>
        <dbReference type="EMBL" id="RUT08847.1"/>
    </source>
</evidence>
<dbReference type="SUPFAM" id="SSF55729">
    <property type="entry name" value="Acyl-CoA N-acyltransferases (Nat)"/>
    <property type="match status" value="1"/>
</dbReference>
<dbReference type="AlphaFoldDB" id="A0A433VRW7"/>
<dbReference type="PROSITE" id="PS51186">
    <property type="entry name" value="GNAT"/>
    <property type="match status" value="1"/>
</dbReference>
<reference evidence="2" key="2">
    <citation type="journal article" date="2019" name="Genome Biol. Evol.">
        <title>Day and night: Metabolic profiles and evolutionary relationships of six axenic non-marine cyanobacteria.</title>
        <authorList>
            <person name="Will S.E."/>
            <person name="Henke P."/>
            <person name="Boedeker C."/>
            <person name="Huang S."/>
            <person name="Brinkmann H."/>
            <person name="Rohde M."/>
            <person name="Jarek M."/>
            <person name="Friedl T."/>
            <person name="Seufert S."/>
            <person name="Schumacher M."/>
            <person name="Overmann J."/>
            <person name="Neumann-Schaal M."/>
            <person name="Petersen J."/>
        </authorList>
    </citation>
    <scope>NUCLEOTIDE SEQUENCE [LARGE SCALE GENOMIC DNA]</scope>
    <source>
        <strain evidence="2">PCC 7102</strain>
    </source>
</reference>
<dbReference type="GO" id="GO:0016747">
    <property type="term" value="F:acyltransferase activity, transferring groups other than amino-acyl groups"/>
    <property type="evidence" value="ECO:0007669"/>
    <property type="project" value="InterPro"/>
</dbReference>
<dbReference type="EMBL" id="RSCL01000002">
    <property type="protein sequence ID" value="RUT08847.1"/>
    <property type="molecule type" value="Genomic_DNA"/>
</dbReference>
<dbReference type="PANTHER" id="PTHR43792">
    <property type="entry name" value="GNAT FAMILY, PUTATIVE (AFU_ORTHOLOGUE AFUA_3G00765)-RELATED-RELATED"/>
    <property type="match status" value="1"/>
</dbReference>
<dbReference type="Gene3D" id="3.40.630.30">
    <property type="match status" value="1"/>
</dbReference>
<sequence length="255" mass="29203">MFTDKFIGTLRYHVCKIGGARSTLENLEVYNNAPDSFFINIVVKGSDGLISTSYTLTVKDILDFPITSQTLLTTERLEISLLLPGSEPKIIEFLRDPDVLKMRGMGYSPIENIHSIYQNHHDSVYWDKYYFVVRIRKSSEPIGFIGFYQLERPDLITPVISQAPYESVKLSYALSKTYWGQGIMSEALAVCVPWFVKGQNVRELVGFVEVNNYASRRMMQKLGLQDYGLLEDSMSKADLKNTYRFVVYKKSILVN</sequence>
<gene>
    <name evidence="2" type="ORF">DSM106972_009000</name>
</gene>